<gene>
    <name evidence="2" type="ORF">CryarDRAFT_2234</name>
</gene>
<evidence type="ECO:0000313" key="2">
    <source>
        <dbReference type="EMBL" id="EXG81130.1"/>
    </source>
</evidence>
<comment type="caution">
    <text evidence="2">The sequence shown here is derived from an EMBL/GenBank/DDBJ whole genome shotgun (WGS) entry which is preliminary data.</text>
</comment>
<dbReference type="EMBL" id="JFBT01000001">
    <property type="protein sequence ID" value="EXG81130.1"/>
    <property type="molecule type" value="Genomic_DNA"/>
</dbReference>
<dbReference type="OrthoDB" id="118811at2"/>
<dbReference type="HOGENOM" id="CLU_090311_0_0_11"/>
<proteinExistence type="predicted"/>
<organism evidence="2 3">
    <name type="scientific">Cryptosporangium arvum DSM 44712</name>
    <dbReference type="NCBI Taxonomy" id="927661"/>
    <lineage>
        <taxon>Bacteria</taxon>
        <taxon>Bacillati</taxon>
        <taxon>Actinomycetota</taxon>
        <taxon>Actinomycetes</taxon>
        <taxon>Cryptosporangiales</taxon>
        <taxon>Cryptosporangiaceae</taxon>
        <taxon>Cryptosporangium</taxon>
    </lineage>
</organism>
<protein>
    <recommendedName>
        <fullName evidence="1">TfuA-like core domain-containing protein</fullName>
    </recommendedName>
</protein>
<evidence type="ECO:0000313" key="3">
    <source>
        <dbReference type="Proteomes" id="UP000021053"/>
    </source>
</evidence>
<keyword evidence="3" id="KW-1185">Reference proteome</keyword>
<name>A0A010YLN3_9ACTN</name>
<dbReference type="RefSeq" id="WP_035850319.1">
    <property type="nucleotide sequence ID" value="NZ_KK073874.1"/>
</dbReference>
<evidence type="ECO:0000259" key="1">
    <source>
        <dbReference type="Pfam" id="PF07812"/>
    </source>
</evidence>
<sequence>MSAVVFLGPSVDRPTAAGVWDVEFRPPIARGDVDAVLARPEPPAAIGIVDGRFLSAFSISPKEVLRALDAGVAVYGASSMGALRAAECAPYGMIGVGAIYAEYASGRLDADDEVALTYDPDSGRALSEPLVNWRLALAPAVTSGRVDAELAARFLATAKALYFPERTLPAVLARMTGADPTGLAALAHYLKTDAPDAKRDDALALLHRMAADLGQAARAT</sequence>
<feature type="domain" description="TfuA-like core" evidence="1">
    <location>
        <begin position="50"/>
        <end position="167"/>
    </location>
</feature>
<dbReference type="Proteomes" id="UP000021053">
    <property type="component" value="Unassembled WGS sequence"/>
</dbReference>
<dbReference type="Pfam" id="PF07812">
    <property type="entry name" value="TfuA"/>
    <property type="match status" value="1"/>
</dbReference>
<reference evidence="2 3" key="1">
    <citation type="submission" date="2013-07" db="EMBL/GenBank/DDBJ databases">
        <authorList>
            <consortium name="DOE Joint Genome Institute"/>
            <person name="Eisen J."/>
            <person name="Huntemann M."/>
            <person name="Han J."/>
            <person name="Chen A."/>
            <person name="Kyrpides N."/>
            <person name="Mavromatis K."/>
            <person name="Markowitz V."/>
            <person name="Palaniappan K."/>
            <person name="Ivanova N."/>
            <person name="Schaumberg A."/>
            <person name="Pati A."/>
            <person name="Liolios K."/>
            <person name="Nordberg H.P."/>
            <person name="Cantor M.N."/>
            <person name="Hua S.X."/>
            <person name="Woyke T."/>
        </authorList>
    </citation>
    <scope>NUCLEOTIDE SEQUENCE [LARGE SCALE GENOMIC DNA]</scope>
    <source>
        <strain evidence="2 3">DSM 44712</strain>
    </source>
</reference>
<dbReference type="AlphaFoldDB" id="A0A010YLN3"/>
<dbReference type="PATRIC" id="fig|927661.3.peg.2198"/>
<dbReference type="InterPro" id="IPR012924">
    <property type="entry name" value="TfuA_core"/>
</dbReference>
<accession>A0A010YLN3</accession>